<feature type="coiled-coil region" evidence="3">
    <location>
        <begin position="327"/>
        <end position="357"/>
    </location>
</feature>
<dbReference type="SUPFAM" id="SSF54534">
    <property type="entry name" value="FKBP-like"/>
    <property type="match status" value="1"/>
</dbReference>
<dbReference type="Gene3D" id="3.10.50.30">
    <property type="entry name" value="Transcription elongation factor, GreA/GreB, C-terminal domain"/>
    <property type="match status" value="1"/>
</dbReference>
<organism evidence="6">
    <name type="scientific">candidate division WOR-3 bacterium</name>
    <dbReference type="NCBI Taxonomy" id="2052148"/>
    <lineage>
        <taxon>Bacteria</taxon>
        <taxon>Bacteria division WOR-3</taxon>
    </lineage>
</organism>
<dbReference type="GO" id="GO:0003677">
    <property type="term" value="F:DNA binding"/>
    <property type="evidence" value="ECO:0007669"/>
    <property type="project" value="InterPro"/>
</dbReference>
<evidence type="ECO:0000259" key="5">
    <source>
        <dbReference type="Pfam" id="PF03449"/>
    </source>
</evidence>
<dbReference type="PANTHER" id="PTHR30437:SF4">
    <property type="entry name" value="TRANSCRIPTION ELONGATION FACTOR GREA"/>
    <property type="match status" value="1"/>
</dbReference>
<dbReference type="InterPro" id="IPR023459">
    <property type="entry name" value="Tscrpt_elong_fac_GreA/B_fam"/>
</dbReference>
<evidence type="ECO:0000256" key="3">
    <source>
        <dbReference type="SAM" id="Coils"/>
    </source>
</evidence>
<dbReference type="Pfam" id="PF03449">
    <property type="entry name" value="GreA_GreB_N"/>
    <property type="match status" value="1"/>
</dbReference>
<evidence type="ECO:0000256" key="2">
    <source>
        <dbReference type="ARBA" id="ARBA00023163"/>
    </source>
</evidence>
<evidence type="ECO:0000313" key="6">
    <source>
        <dbReference type="EMBL" id="HGK63495.1"/>
    </source>
</evidence>
<dbReference type="AlphaFoldDB" id="A0A7V4E3T7"/>
<comment type="caution">
    <text evidence="6">The sequence shown here is derived from an EMBL/GenBank/DDBJ whole genome shotgun (WGS) entry which is preliminary data.</text>
</comment>
<evidence type="ECO:0008006" key="7">
    <source>
        <dbReference type="Google" id="ProtNLM"/>
    </source>
</evidence>
<dbReference type="SUPFAM" id="SSF46557">
    <property type="entry name" value="GreA transcript cleavage protein, N-terminal domain"/>
    <property type="match status" value="1"/>
</dbReference>
<dbReference type="Gene3D" id="1.10.287.180">
    <property type="entry name" value="Transcription elongation factor, GreA/GreB, N-terminal domain"/>
    <property type="match status" value="1"/>
</dbReference>
<dbReference type="Pfam" id="PF01272">
    <property type="entry name" value="GreA_GreB"/>
    <property type="match status" value="1"/>
</dbReference>
<dbReference type="InterPro" id="IPR001437">
    <property type="entry name" value="Tscrpt_elong_fac_GreA/B_C"/>
</dbReference>
<dbReference type="GO" id="GO:0032784">
    <property type="term" value="P:regulation of DNA-templated transcription elongation"/>
    <property type="evidence" value="ECO:0007669"/>
    <property type="project" value="InterPro"/>
</dbReference>
<accession>A0A7V4E3T7</accession>
<dbReference type="GO" id="GO:0070063">
    <property type="term" value="F:RNA polymerase binding"/>
    <property type="evidence" value="ECO:0007669"/>
    <property type="project" value="InterPro"/>
</dbReference>
<keyword evidence="2" id="KW-0804">Transcription</keyword>
<dbReference type="EMBL" id="DTDR01000072">
    <property type="protein sequence ID" value="HGK63495.1"/>
    <property type="molecule type" value="Genomic_DNA"/>
</dbReference>
<keyword evidence="3" id="KW-0175">Coiled coil</keyword>
<dbReference type="InterPro" id="IPR036953">
    <property type="entry name" value="GreA/GreB_C_sf"/>
</dbReference>
<name>A0A7V4E3T7_UNCW3</name>
<dbReference type="InterPro" id="IPR036805">
    <property type="entry name" value="Tscrpt_elong_fac_GreA/B_N_sf"/>
</dbReference>
<feature type="domain" description="Transcription elongation factor GreA/GreB N-terminal" evidence="5">
    <location>
        <begin position="324"/>
        <end position="390"/>
    </location>
</feature>
<sequence>MEFLEEVKNFIKQKNFSELENYLLNLFTESKEINYLLILAITDALPKSRIDLKLTFLRLAKDYFYSLNRKEDLLKVLKKLFELNPNEELRKETVNILKTIYQEETEKKFLEKAEIFYAPLNTFLNALNKLDNFLYNFSCGKIIYYENSPYQILNYDFLFDQVELKKIDEDKIVKLPINFVFNNFSLTKEEPKETKKQPKKERKLTTVKNKIVVADEAVEEIFYAYLKKIDEFVYLLKNKFNLLKERFKIYQIILRIADLLALKERKGYTTFLKKMLFKILEEEKIREEEILAVKERILSLSVFKPQEKEALKSLLEKESKKVVYHTLKGIERAKEELKILNEKLKKNAEDLAKARSHGDLSENYEYKIAKEERNRLLNWIKALSEELKVACPIDFSKIDDRLVMPGTKIKVKELNTEKEREFLLLGPFDVRFALYESKETIIAYNSPFGEKFINKKIGDIVEFNNEKYQILKIEKAFKEELQNKKEGLPNNPL</sequence>
<dbReference type="InterPro" id="IPR022691">
    <property type="entry name" value="Tscrpt_elong_fac_GreA/B_N"/>
</dbReference>
<evidence type="ECO:0000256" key="1">
    <source>
        <dbReference type="ARBA" id="ARBA00023015"/>
    </source>
</evidence>
<dbReference type="PANTHER" id="PTHR30437">
    <property type="entry name" value="TRANSCRIPTION ELONGATION FACTOR GREA"/>
    <property type="match status" value="1"/>
</dbReference>
<dbReference type="GO" id="GO:0006354">
    <property type="term" value="P:DNA-templated transcription elongation"/>
    <property type="evidence" value="ECO:0007669"/>
    <property type="project" value="TreeGrafter"/>
</dbReference>
<keyword evidence="1" id="KW-0805">Transcription regulation</keyword>
<protein>
    <recommendedName>
        <fullName evidence="7">Transcription elongation factor GreA/GreB C-terminal domain-containing protein</fullName>
    </recommendedName>
</protein>
<evidence type="ECO:0000259" key="4">
    <source>
        <dbReference type="Pfam" id="PF01272"/>
    </source>
</evidence>
<reference evidence="6" key="1">
    <citation type="journal article" date="2020" name="mSystems">
        <title>Genome- and Community-Level Interaction Insights into Carbon Utilization and Element Cycling Functions of Hydrothermarchaeota in Hydrothermal Sediment.</title>
        <authorList>
            <person name="Zhou Z."/>
            <person name="Liu Y."/>
            <person name="Xu W."/>
            <person name="Pan J."/>
            <person name="Luo Z.H."/>
            <person name="Li M."/>
        </authorList>
    </citation>
    <scope>NUCLEOTIDE SEQUENCE [LARGE SCALE GENOMIC DNA]</scope>
    <source>
        <strain evidence="6">SpSt-697</strain>
    </source>
</reference>
<gene>
    <name evidence="6" type="ORF">ENU74_02745</name>
</gene>
<feature type="domain" description="Transcription elongation factor GreA/GreB C-terminal" evidence="4">
    <location>
        <begin position="403"/>
        <end position="474"/>
    </location>
</feature>
<proteinExistence type="predicted"/>